<dbReference type="GO" id="GO:0016787">
    <property type="term" value="F:hydrolase activity"/>
    <property type="evidence" value="ECO:0007669"/>
    <property type="project" value="UniProtKB-KW"/>
</dbReference>
<reference evidence="3 4" key="1">
    <citation type="submission" date="2020-03" db="EMBL/GenBank/DDBJ databases">
        <title>Sequencing the genomes of 1000 actinobacteria strains.</title>
        <authorList>
            <person name="Klenk H.-P."/>
        </authorList>
    </citation>
    <scope>NUCLEOTIDE SEQUENCE [LARGE SCALE GENOMIC DNA]</scope>
    <source>
        <strain evidence="3 4">DSM 44556</strain>
    </source>
</reference>
<dbReference type="CDD" id="cd00431">
    <property type="entry name" value="cysteine_hydrolases"/>
    <property type="match status" value="1"/>
</dbReference>
<proteinExistence type="predicted"/>
<evidence type="ECO:0000259" key="2">
    <source>
        <dbReference type="Pfam" id="PF00857"/>
    </source>
</evidence>
<dbReference type="InterPro" id="IPR050272">
    <property type="entry name" value="Isochorismatase-like_hydrls"/>
</dbReference>
<dbReference type="PANTHER" id="PTHR43540:SF6">
    <property type="entry name" value="ISOCHORISMATASE-LIKE DOMAIN-CONTAINING PROTEIN"/>
    <property type="match status" value="1"/>
</dbReference>
<protein>
    <submittedName>
        <fullName evidence="3">Nicotinamidase-related amidase</fullName>
    </submittedName>
</protein>
<dbReference type="SUPFAM" id="SSF52499">
    <property type="entry name" value="Isochorismatase-like hydrolases"/>
    <property type="match status" value="1"/>
</dbReference>
<accession>A0A7X5TYX7</accession>
<evidence type="ECO:0000313" key="3">
    <source>
        <dbReference type="EMBL" id="NIH95252.1"/>
    </source>
</evidence>
<feature type="domain" description="Isochorismatase-like" evidence="2">
    <location>
        <begin position="12"/>
        <end position="194"/>
    </location>
</feature>
<comment type="caution">
    <text evidence="3">The sequence shown here is derived from an EMBL/GenBank/DDBJ whole genome shotgun (WGS) entry which is preliminary data.</text>
</comment>
<dbReference type="AlphaFoldDB" id="A0A7X5TYX7"/>
<dbReference type="EMBL" id="JAANOW010000001">
    <property type="protein sequence ID" value="NIH95252.1"/>
    <property type="molecule type" value="Genomic_DNA"/>
</dbReference>
<dbReference type="InterPro" id="IPR000868">
    <property type="entry name" value="Isochorismatase-like_dom"/>
</dbReference>
<dbReference type="PANTHER" id="PTHR43540">
    <property type="entry name" value="PEROXYUREIDOACRYLATE/UREIDOACRYLATE AMIDOHYDROLASE-RELATED"/>
    <property type="match status" value="1"/>
</dbReference>
<keyword evidence="4" id="KW-1185">Reference proteome</keyword>
<dbReference type="Pfam" id="PF00857">
    <property type="entry name" value="Isochorismatase"/>
    <property type="match status" value="1"/>
</dbReference>
<evidence type="ECO:0000313" key="4">
    <source>
        <dbReference type="Proteomes" id="UP000547444"/>
    </source>
</evidence>
<dbReference type="Proteomes" id="UP000547444">
    <property type="component" value="Unassembled WGS sequence"/>
</dbReference>
<organism evidence="3 4">
    <name type="scientific">Mycolicibacterium fluoranthenivorans</name>
    <dbReference type="NCBI Taxonomy" id="258505"/>
    <lineage>
        <taxon>Bacteria</taxon>
        <taxon>Bacillati</taxon>
        <taxon>Actinomycetota</taxon>
        <taxon>Actinomycetes</taxon>
        <taxon>Mycobacteriales</taxon>
        <taxon>Mycobacteriaceae</taxon>
        <taxon>Mycolicibacterium</taxon>
    </lineage>
</organism>
<dbReference type="Gene3D" id="3.40.50.850">
    <property type="entry name" value="Isochorismatase-like"/>
    <property type="match status" value="1"/>
</dbReference>
<evidence type="ECO:0000256" key="1">
    <source>
        <dbReference type="ARBA" id="ARBA00022801"/>
    </source>
</evidence>
<sequence>MPKQPLIVGNPVLVVVDMQESGDMPVEEVGIPHMAGYADRIGRARQLIDAARAADIPIVFFQEVHRANGIDFGRELDGVEGPHCIDGRPGTPLHPELLPDLDGPNREFHIVKRRYSGFIGTEFEIVLSGLKADTLILIGGLTDVCVHYTFADAHQRDFYVRVVEDCVGGSSEYRHDAALDAMEYLQTGAVRTTAEILDAFAGCRRQSGSGASLTTPVLEGAAR</sequence>
<dbReference type="RefSeq" id="WP_167158201.1">
    <property type="nucleotide sequence ID" value="NZ_JAANOW010000001.1"/>
</dbReference>
<dbReference type="InterPro" id="IPR036380">
    <property type="entry name" value="Isochorismatase-like_sf"/>
</dbReference>
<keyword evidence="1" id="KW-0378">Hydrolase</keyword>
<gene>
    <name evidence="3" type="ORF">FHU31_002208</name>
</gene>
<name>A0A7X5TYX7_9MYCO</name>